<dbReference type="PANTHER" id="PTHR36542">
    <property type="entry name" value="GIG2-LIKE PROTEIN DRED-RELATED"/>
    <property type="match status" value="1"/>
</dbReference>
<dbReference type="PANTHER" id="PTHR36542:SF8">
    <property type="entry name" value="GIG2-LIKE PROTEIN DREN"/>
    <property type="match status" value="1"/>
</dbReference>
<gene>
    <name evidence="3" type="ORF">HHUSO_G34350</name>
</gene>
<evidence type="ECO:0000256" key="1">
    <source>
        <dbReference type="ARBA" id="ARBA00024347"/>
    </source>
</evidence>
<dbReference type="Proteomes" id="UP001369086">
    <property type="component" value="Unassembled WGS sequence"/>
</dbReference>
<feature type="domain" description="PARP catalytic" evidence="2">
    <location>
        <begin position="31"/>
        <end position="102"/>
    </location>
</feature>
<name>A0ABR0Y6P9_HUSHU</name>
<comment type="similarity">
    <text evidence="1">Belongs to the ARTD/PARP family.</text>
</comment>
<evidence type="ECO:0000313" key="4">
    <source>
        <dbReference type="Proteomes" id="UP001369086"/>
    </source>
</evidence>
<sequence length="210" mass="23104">MSIQFCGWETYFDGRKHLKPGQQPERGHGYSMYHGTHKDSARAIITSGFRPSAGGTLGQGVYCSRVIQKAMGYPGNCSPNDRVVLLLRVRVGRVKKIDAQNWNLATTWHQNGYDTAWIPPSGGLEEDCVWDPSRLTVVGIAHCTDPGTKSDLEKLIKQHAKSQARADNGTQGNCKVCGKDGGASHSVDKCWGCAERICPFMVKHVCKKRS</sequence>
<dbReference type="SUPFAM" id="SSF56399">
    <property type="entry name" value="ADP-ribosylation"/>
    <property type="match status" value="1"/>
</dbReference>
<protein>
    <recommendedName>
        <fullName evidence="2">PARP catalytic domain-containing protein</fullName>
    </recommendedName>
</protein>
<accession>A0ABR0Y6P9</accession>
<comment type="caution">
    <text evidence="3">The sequence shown here is derived from an EMBL/GenBank/DDBJ whole genome shotgun (WGS) entry which is preliminary data.</text>
</comment>
<reference evidence="3 4" key="1">
    <citation type="submission" date="2021-05" db="EMBL/GenBank/DDBJ databases">
        <authorList>
            <person name="Zahm M."/>
            <person name="Klopp C."/>
            <person name="Cabau C."/>
            <person name="Kuhl H."/>
            <person name="Suciu R."/>
            <person name="Ciorpac M."/>
            <person name="Holostenco D."/>
            <person name="Gessner J."/>
            <person name="Wuertz S."/>
            <person name="Hohne C."/>
            <person name="Stock M."/>
            <person name="Gislard M."/>
            <person name="Lluch J."/>
            <person name="Milhes M."/>
            <person name="Lampietro C."/>
            <person name="Lopez Roques C."/>
            <person name="Donnadieu C."/>
            <person name="Du K."/>
            <person name="Schartl M."/>
            <person name="Guiguen Y."/>
        </authorList>
    </citation>
    <scope>NUCLEOTIDE SEQUENCE [LARGE SCALE GENOMIC DNA]</scope>
    <source>
        <strain evidence="3">Hh-F2</strain>
        <tissue evidence="3">Blood</tissue>
    </source>
</reference>
<proteinExistence type="inferred from homology"/>
<organism evidence="3 4">
    <name type="scientific">Huso huso</name>
    <name type="common">Beluga</name>
    <name type="synonym">Acipenser huso</name>
    <dbReference type="NCBI Taxonomy" id="61971"/>
    <lineage>
        <taxon>Eukaryota</taxon>
        <taxon>Metazoa</taxon>
        <taxon>Chordata</taxon>
        <taxon>Craniata</taxon>
        <taxon>Vertebrata</taxon>
        <taxon>Euteleostomi</taxon>
        <taxon>Actinopterygii</taxon>
        <taxon>Chondrostei</taxon>
        <taxon>Acipenseriformes</taxon>
        <taxon>Acipenseridae</taxon>
        <taxon>Huso</taxon>
    </lineage>
</organism>
<dbReference type="EMBL" id="JAHFZB010000046">
    <property type="protein sequence ID" value="KAK6468004.1"/>
    <property type="molecule type" value="Genomic_DNA"/>
</dbReference>
<evidence type="ECO:0000313" key="3">
    <source>
        <dbReference type="EMBL" id="KAK6468004.1"/>
    </source>
</evidence>
<keyword evidence="4" id="KW-1185">Reference proteome</keyword>
<evidence type="ECO:0000259" key="2">
    <source>
        <dbReference type="Pfam" id="PF00644"/>
    </source>
</evidence>
<dbReference type="Pfam" id="PF00644">
    <property type="entry name" value="PARP"/>
    <property type="match status" value="1"/>
</dbReference>
<dbReference type="Gene3D" id="3.90.175.10">
    <property type="entry name" value="Diphtheria Toxin, domain 1"/>
    <property type="match status" value="1"/>
</dbReference>
<dbReference type="InterPro" id="IPR012317">
    <property type="entry name" value="Poly(ADP-ribose)pol_cat_dom"/>
</dbReference>